<proteinExistence type="predicted"/>
<organism evidence="1 2">
    <name type="scientific">Amygdalobacter nucleatus</name>
    <dbReference type="NCBI Taxonomy" id="3029274"/>
    <lineage>
        <taxon>Bacteria</taxon>
        <taxon>Bacillati</taxon>
        <taxon>Bacillota</taxon>
        <taxon>Clostridia</taxon>
        <taxon>Eubacteriales</taxon>
        <taxon>Oscillospiraceae</taxon>
        <taxon>Amygdalobacter</taxon>
    </lineage>
</organism>
<dbReference type="STRING" id="1497955.HMPREF1872_00439"/>
<protein>
    <submittedName>
        <fullName evidence="1">Uncharacterized protein</fullName>
    </submittedName>
</protein>
<dbReference type="PATRIC" id="fig|1497955.3.peg.423"/>
<dbReference type="Proteomes" id="UP000070080">
    <property type="component" value="Unassembled WGS sequence"/>
</dbReference>
<dbReference type="EMBL" id="LSCV01000005">
    <property type="protein sequence ID" value="KXB42265.1"/>
    <property type="molecule type" value="Genomic_DNA"/>
</dbReference>
<comment type="caution">
    <text evidence="1">The sequence shown here is derived from an EMBL/GenBank/DDBJ whole genome shotgun (WGS) entry which is preliminary data.</text>
</comment>
<dbReference type="AlphaFoldDB" id="A0A133YGE9"/>
<accession>A0A133YGE9</accession>
<gene>
    <name evidence="1" type="ORF">HMPREF1872_00439</name>
</gene>
<reference evidence="2" key="1">
    <citation type="submission" date="2016-01" db="EMBL/GenBank/DDBJ databases">
        <authorList>
            <person name="Mitreva M."/>
            <person name="Pepin K.H."/>
            <person name="Mihindukulasuriya K.A."/>
            <person name="Fulton R."/>
            <person name="Fronick C."/>
            <person name="O'Laughlin M."/>
            <person name="Miner T."/>
            <person name="Herter B."/>
            <person name="Rosa B.A."/>
            <person name="Cordes M."/>
            <person name="Tomlinson C."/>
            <person name="Wollam A."/>
            <person name="Palsikar V.B."/>
            <person name="Mardis E.R."/>
            <person name="Wilson R.K."/>
        </authorList>
    </citation>
    <scope>NUCLEOTIDE SEQUENCE [LARGE SCALE GENOMIC DNA]</scope>
    <source>
        <strain evidence="2">KA00274</strain>
    </source>
</reference>
<name>A0A133YGE9_9FIRM</name>
<evidence type="ECO:0000313" key="1">
    <source>
        <dbReference type="EMBL" id="KXB42265.1"/>
    </source>
</evidence>
<sequence>MLNEDWYVLNLFDIVRLYDSHQGSGKAGKIGSYTIKEARLIGRGARYCPFVYESDKDLKYKRKFDGDLTNDYRILENYVFP</sequence>
<dbReference type="RefSeq" id="WP_315574197.1">
    <property type="nucleotide sequence ID" value="NZ_JARFNM010000001.1"/>
</dbReference>
<evidence type="ECO:0000313" key="2">
    <source>
        <dbReference type="Proteomes" id="UP000070080"/>
    </source>
</evidence>
<keyword evidence="2" id="KW-1185">Reference proteome</keyword>